<dbReference type="GO" id="GO:0071108">
    <property type="term" value="P:protein K48-linked deubiquitination"/>
    <property type="evidence" value="ECO:0007669"/>
    <property type="project" value="TreeGrafter"/>
</dbReference>
<dbReference type="GO" id="GO:0016807">
    <property type="term" value="F:cysteine-type carboxypeptidase activity"/>
    <property type="evidence" value="ECO:0007669"/>
    <property type="project" value="TreeGrafter"/>
</dbReference>
<dbReference type="AlphaFoldDB" id="A0A8H2ZH45"/>
<keyword evidence="4" id="KW-1185">Reference proteome</keyword>
<comment type="caution">
    <text evidence="3">The sequence shown here is derived from an EMBL/GenBank/DDBJ whole genome shotgun (WGS) entry which is preliminary data.</text>
</comment>
<protein>
    <recommendedName>
        <fullName evidence="2">MINDY deubiquitinase domain-containing protein</fullName>
    </recommendedName>
</protein>
<feature type="compositionally biased region" description="Basic residues" evidence="1">
    <location>
        <begin position="330"/>
        <end position="354"/>
    </location>
</feature>
<dbReference type="InterPro" id="IPR007518">
    <property type="entry name" value="MINDY"/>
</dbReference>
<evidence type="ECO:0000259" key="2">
    <source>
        <dbReference type="Pfam" id="PF04424"/>
    </source>
</evidence>
<evidence type="ECO:0000313" key="3">
    <source>
        <dbReference type="EMBL" id="CAB4255339.1"/>
    </source>
</evidence>
<organism evidence="3 4">
    <name type="scientific">Maudiozyma barnettii</name>
    <dbReference type="NCBI Taxonomy" id="61262"/>
    <lineage>
        <taxon>Eukaryota</taxon>
        <taxon>Fungi</taxon>
        <taxon>Dikarya</taxon>
        <taxon>Ascomycota</taxon>
        <taxon>Saccharomycotina</taxon>
        <taxon>Saccharomycetes</taxon>
        <taxon>Saccharomycetales</taxon>
        <taxon>Saccharomycetaceae</taxon>
        <taxon>Maudiozyma</taxon>
    </lineage>
</organism>
<name>A0A8H2ZH45_9SACH</name>
<feature type="region of interest" description="Disordered" evidence="1">
    <location>
        <begin position="329"/>
        <end position="384"/>
    </location>
</feature>
<dbReference type="GO" id="GO:0004843">
    <property type="term" value="F:cysteine-type deubiquitinase activity"/>
    <property type="evidence" value="ECO:0007669"/>
    <property type="project" value="InterPro"/>
</dbReference>
<dbReference type="GeneID" id="64858381"/>
<dbReference type="EMBL" id="CAEFZW010000006">
    <property type="protein sequence ID" value="CAB4255339.1"/>
    <property type="molecule type" value="Genomic_DNA"/>
</dbReference>
<dbReference type="InterPro" id="IPR033979">
    <property type="entry name" value="MINDY_domain"/>
</dbReference>
<dbReference type="GO" id="GO:0071944">
    <property type="term" value="C:cell periphery"/>
    <property type="evidence" value="ECO:0007669"/>
    <property type="project" value="TreeGrafter"/>
</dbReference>
<proteinExistence type="predicted"/>
<gene>
    <name evidence="3" type="ORF">KABA2_06S03190</name>
</gene>
<dbReference type="GO" id="GO:1990380">
    <property type="term" value="F:K48-linked deubiquitinase activity"/>
    <property type="evidence" value="ECO:0007669"/>
    <property type="project" value="InterPro"/>
</dbReference>
<sequence>MCIQYATKSIEYGKKKCSILLQNENGPCALIALVNVLLLETQFENETEDLKTLVKDSKKVQQHELLEVIASIALHITKSKTKHDYIDTSISKEESDMSKLLTLLPNLNTGLNVNPIFDGTFEDSAELSLFRLFGVRLVHGWIIGNGQDENSELYKLSYDEALNMYAHADEISNNKGYQDNVNETCIFEKSDKLKSFLNDSSTQLTSDGICHLQKILPNNTLSVLFRNDHFATLLKRDDILYTLVTDLGYKMQSTIIWESLISTDSSLNDFYDSDFMENLPIHEDILTGKEIISDNNEMTSIDRKMALQLQEEEDRKMAKSMSKIVDQKHVQLKTKQTNKQHHKKTLNSERKKKMSSQPKSQNISPSQNSSTSSKRKSNSTCVIM</sequence>
<dbReference type="RefSeq" id="XP_041407183.1">
    <property type="nucleotide sequence ID" value="XM_041551249.1"/>
</dbReference>
<dbReference type="Pfam" id="PF04424">
    <property type="entry name" value="MINDY_DUB"/>
    <property type="match status" value="1"/>
</dbReference>
<accession>A0A8H2ZH45</accession>
<evidence type="ECO:0000313" key="4">
    <source>
        <dbReference type="Proteomes" id="UP000644660"/>
    </source>
</evidence>
<dbReference type="PANTHER" id="PTHR18063">
    <property type="entry name" value="NF-E2 INDUCIBLE PROTEIN"/>
    <property type="match status" value="1"/>
</dbReference>
<dbReference type="PANTHER" id="PTHR18063:SF6">
    <property type="entry name" value="UBIQUITIN CARBOXYL-TERMINAL HYDROLASE"/>
    <property type="match status" value="1"/>
</dbReference>
<feature type="compositionally biased region" description="Low complexity" evidence="1">
    <location>
        <begin position="355"/>
        <end position="372"/>
    </location>
</feature>
<evidence type="ECO:0000256" key="1">
    <source>
        <dbReference type="SAM" id="MobiDB-lite"/>
    </source>
</evidence>
<dbReference type="GO" id="GO:0005829">
    <property type="term" value="C:cytosol"/>
    <property type="evidence" value="ECO:0007669"/>
    <property type="project" value="TreeGrafter"/>
</dbReference>
<dbReference type="Proteomes" id="UP000644660">
    <property type="component" value="Unassembled WGS sequence"/>
</dbReference>
<feature type="domain" description="MINDY deubiquitinase" evidence="2">
    <location>
        <begin position="4"/>
        <end position="275"/>
    </location>
</feature>
<reference evidence="3 4" key="1">
    <citation type="submission" date="2020-05" db="EMBL/GenBank/DDBJ databases">
        <authorList>
            <person name="Casaregola S."/>
            <person name="Devillers H."/>
            <person name="Grondin C."/>
        </authorList>
    </citation>
    <scope>NUCLEOTIDE SEQUENCE [LARGE SCALE GENOMIC DNA]</scope>
    <source>
        <strain evidence="3 4">CLIB 1767</strain>
    </source>
</reference>